<organism evidence="1 2">
    <name type="scientific">Nocardioides aquaticus</name>
    <dbReference type="NCBI Taxonomy" id="160826"/>
    <lineage>
        <taxon>Bacteria</taxon>
        <taxon>Bacillati</taxon>
        <taxon>Actinomycetota</taxon>
        <taxon>Actinomycetes</taxon>
        <taxon>Propionibacteriales</taxon>
        <taxon>Nocardioidaceae</taxon>
        <taxon>Nocardioides</taxon>
    </lineage>
</organism>
<accession>A0ABX8EFX7</accession>
<evidence type="ECO:0000313" key="1">
    <source>
        <dbReference type="EMBL" id="QVT79394.1"/>
    </source>
</evidence>
<reference evidence="1 2" key="1">
    <citation type="submission" date="2021-05" db="EMBL/GenBank/DDBJ databases">
        <title>Complete genome of Nocardioides aquaticus KCTC 9944T isolated from meromictic and hypersaline Ekho Lake, Antarctica.</title>
        <authorList>
            <person name="Hwang K."/>
            <person name="Kim K.M."/>
            <person name="Choe H."/>
        </authorList>
    </citation>
    <scope>NUCLEOTIDE SEQUENCE [LARGE SCALE GENOMIC DNA]</scope>
    <source>
        <strain evidence="1 2">KCTC 9944</strain>
    </source>
</reference>
<protein>
    <submittedName>
        <fullName evidence="1">Uncharacterized protein</fullName>
    </submittedName>
</protein>
<gene>
    <name evidence="1" type="ORF">ENKNEFLB_01775</name>
</gene>
<proteinExistence type="predicted"/>
<evidence type="ECO:0000313" key="2">
    <source>
        <dbReference type="Proteomes" id="UP000679307"/>
    </source>
</evidence>
<name>A0ABX8EFX7_9ACTN</name>
<dbReference type="EMBL" id="CP075371">
    <property type="protein sequence ID" value="QVT79394.1"/>
    <property type="molecule type" value="Genomic_DNA"/>
</dbReference>
<dbReference type="Proteomes" id="UP000679307">
    <property type="component" value="Chromosome"/>
</dbReference>
<keyword evidence="2" id="KW-1185">Reference proteome</keyword>
<sequence>MSLRGPVRVHLDAGAPLLREWAVVCDDDDLPAVLTAWELPGQQHVKEADRLFDAVWTVDRRAARDAARACTRAAYDAGAPWAPDLLDELAPEPRAVQVDAATQTALFNRVLAYVDRQVRR</sequence>